<reference evidence="7" key="1">
    <citation type="submission" date="2016-10" db="EMBL/GenBank/DDBJ databases">
        <authorList>
            <person name="Jeantristanb JTB J.-T."/>
            <person name="Ricardo R."/>
        </authorList>
    </citation>
    <scope>NUCLEOTIDE SEQUENCE [LARGE SCALE GENOMIC DNA]</scope>
</reference>
<evidence type="ECO:0000313" key="7">
    <source>
        <dbReference type="Proteomes" id="UP000249723"/>
    </source>
</evidence>
<dbReference type="Gene3D" id="3.40.50.1820">
    <property type="entry name" value="alpha/beta hydrolase"/>
    <property type="match status" value="1"/>
</dbReference>
<evidence type="ECO:0000256" key="1">
    <source>
        <dbReference type="ARBA" id="ARBA00004502"/>
    </source>
</evidence>
<dbReference type="Proteomes" id="UP000249723">
    <property type="component" value="Unassembled WGS sequence"/>
</dbReference>
<comment type="similarity">
    <text evidence="2">Belongs to the AB hydrolase superfamily. LDAH family.</text>
</comment>
<dbReference type="STRING" id="289078.A0A2X0LCV0"/>
<keyword evidence="4" id="KW-0378">Hydrolase</keyword>
<dbReference type="PANTHER" id="PTHR13390">
    <property type="entry name" value="LIPASE"/>
    <property type="match status" value="1"/>
</dbReference>
<gene>
    <name evidence="6" type="ORF">BZ3500_MVSOF-1268-A1-R1_CHR7-2G09511</name>
</gene>
<name>A0A2X0LCV0_9BASI</name>
<keyword evidence="3" id="KW-0551">Lipid droplet</keyword>
<dbReference type="EMBL" id="FMWP01000126">
    <property type="protein sequence ID" value="SDA02598.1"/>
    <property type="molecule type" value="Genomic_DNA"/>
</dbReference>
<organism evidence="6 7">
    <name type="scientific">Microbotryum saponariae</name>
    <dbReference type="NCBI Taxonomy" id="289078"/>
    <lineage>
        <taxon>Eukaryota</taxon>
        <taxon>Fungi</taxon>
        <taxon>Dikarya</taxon>
        <taxon>Basidiomycota</taxon>
        <taxon>Pucciniomycotina</taxon>
        <taxon>Microbotryomycetes</taxon>
        <taxon>Microbotryales</taxon>
        <taxon>Microbotryaceae</taxon>
        <taxon>Microbotryum</taxon>
    </lineage>
</organism>
<dbReference type="GO" id="GO:0005811">
    <property type="term" value="C:lipid droplet"/>
    <property type="evidence" value="ECO:0007669"/>
    <property type="project" value="UniProtKB-SubCell"/>
</dbReference>
<feature type="region of interest" description="Disordered" evidence="5">
    <location>
        <begin position="1"/>
        <end position="25"/>
    </location>
</feature>
<protein>
    <submittedName>
        <fullName evidence="6">BZ3500_MvSof-1268-A1-R1_Chr7-2g09511 protein</fullName>
    </submittedName>
</protein>
<comment type="subcellular location">
    <subcellularLocation>
        <location evidence="1">Lipid droplet</location>
    </subcellularLocation>
</comment>
<evidence type="ECO:0000256" key="2">
    <source>
        <dbReference type="ARBA" id="ARBA00008300"/>
    </source>
</evidence>
<sequence>MTSSTSTPTSPSSSTAAPGPNPPIETVRYDGVNKLPADLLEWPSTEPSTAPSTIVLFIPGNPGLVHYYTAFLSTIHSNLHQTKSTIYALGHLDHSTHAKVRFTSRGVPGLREQIEHKVAFIDELKKKYPTIGVGKDAKTKMVLIAHSIGSHISCECIKARPSLISSAILLFPTISHMALTPNGRRLWPLFSPLGLAPVGLSTALLSYLPRESLSRVVGRLSGQSDPGSLVTTGLVTSPGSVIAALTMAREEMRDVTDLDVEMLKKYGDRLCWYWARGDDDGWVLPSSVQEIEQVLDQAGFAKERRKKCEEGMQHAFILTTTHSDSLAIRCAAWVADHIAERKLDRFGQT</sequence>
<accession>A0A2X0LCV0</accession>
<dbReference type="SUPFAM" id="SSF53474">
    <property type="entry name" value="alpha/beta-Hydrolases"/>
    <property type="match status" value="1"/>
</dbReference>
<evidence type="ECO:0000256" key="4">
    <source>
        <dbReference type="ARBA" id="ARBA00022801"/>
    </source>
</evidence>
<proteinExistence type="inferred from homology"/>
<evidence type="ECO:0000256" key="3">
    <source>
        <dbReference type="ARBA" id="ARBA00022677"/>
    </source>
</evidence>
<dbReference type="OrthoDB" id="448051at2759"/>
<dbReference type="InterPro" id="IPR019363">
    <property type="entry name" value="LDAH"/>
</dbReference>
<feature type="compositionally biased region" description="Low complexity" evidence="5">
    <location>
        <begin position="1"/>
        <end position="15"/>
    </location>
</feature>
<evidence type="ECO:0000256" key="5">
    <source>
        <dbReference type="SAM" id="MobiDB-lite"/>
    </source>
</evidence>
<dbReference type="GO" id="GO:0016298">
    <property type="term" value="F:lipase activity"/>
    <property type="evidence" value="ECO:0007669"/>
    <property type="project" value="InterPro"/>
</dbReference>
<dbReference type="Pfam" id="PF10230">
    <property type="entry name" value="LIDHydrolase"/>
    <property type="match status" value="1"/>
</dbReference>
<dbReference type="PANTHER" id="PTHR13390:SF0">
    <property type="entry name" value="LIPID DROPLET-ASSOCIATED HYDROLASE"/>
    <property type="match status" value="1"/>
</dbReference>
<keyword evidence="7" id="KW-1185">Reference proteome</keyword>
<dbReference type="InterPro" id="IPR029058">
    <property type="entry name" value="AB_hydrolase_fold"/>
</dbReference>
<dbReference type="GO" id="GO:0019915">
    <property type="term" value="P:lipid storage"/>
    <property type="evidence" value="ECO:0007669"/>
    <property type="project" value="InterPro"/>
</dbReference>
<dbReference type="AlphaFoldDB" id="A0A2X0LCV0"/>
<evidence type="ECO:0000313" key="6">
    <source>
        <dbReference type="EMBL" id="SDA02598.1"/>
    </source>
</evidence>